<sequence>MSAPVKKPIETSALSHSNLNVDAMMHGVLATLRAATQGRGTGAVVDTGNTNQRLQGAQGAGGLAFSSRGRLSHSVGGQVTRKRAAAVEPESLEAKMKKIEETHAAIHKKMDETIAHQSNVMKKLENFYGEAKECDDKKKDEEEEKEDEKEEDEDHEDEEEKEENEDEEEEEEEKNNK</sequence>
<evidence type="ECO:0000313" key="2">
    <source>
        <dbReference type="EMBL" id="EGT49790.1"/>
    </source>
</evidence>
<dbReference type="EMBL" id="GL379790">
    <property type="protein sequence ID" value="EGT49790.1"/>
    <property type="molecule type" value="Genomic_DNA"/>
</dbReference>
<feature type="compositionally biased region" description="Acidic residues" evidence="1">
    <location>
        <begin position="141"/>
        <end position="177"/>
    </location>
</feature>
<dbReference type="AlphaFoldDB" id="G0MCN7"/>
<organism evidence="3">
    <name type="scientific">Caenorhabditis brenneri</name>
    <name type="common">Nematode worm</name>
    <dbReference type="NCBI Taxonomy" id="135651"/>
    <lineage>
        <taxon>Eukaryota</taxon>
        <taxon>Metazoa</taxon>
        <taxon>Ecdysozoa</taxon>
        <taxon>Nematoda</taxon>
        <taxon>Chromadorea</taxon>
        <taxon>Rhabditida</taxon>
        <taxon>Rhabditina</taxon>
        <taxon>Rhabditomorpha</taxon>
        <taxon>Rhabditoidea</taxon>
        <taxon>Rhabditidae</taxon>
        <taxon>Peloderinae</taxon>
        <taxon>Caenorhabditis</taxon>
    </lineage>
</organism>
<proteinExistence type="predicted"/>
<dbReference type="HOGENOM" id="CLU_1519189_0_0_1"/>
<feature type="compositionally biased region" description="Basic and acidic residues" evidence="1">
    <location>
        <begin position="128"/>
        <end position="140"/>
    </location>
</feature>
<dbReference type="Proteomes" id="UP000008068">
    <property type="component" value="Unassembled WGS sequence"/>
</dbReference>
<feature type="region of interest" description="Disordered" evidence="1">
    <location>
        <begin position="128"/>
        <end position="177"/>
    </location>
</feature>
<keyword evidence="3" id="KW-1185">Reference proteome</keyword>
<gene>
    <name evidence="2" type="ORF">CAEBREN_08994</name>
</gene>
<evidence type="ECO:0000313" key="3">
    <source>
        <dbReference type="Proteomes" id="UP000008068"/>
    </source>
</evidence>
<protein>
    <submittedName>
        <fullName evidence="2">Uncharacterized protein</fullName>
    </submittedName>
</protein>
<accession>G0MCN7</accession>
<evidence type="ECO:0000256" key="1">
    <source>
        <dbReference type="SAM" id="MobiDB-lite"/>
    </source>
</evidence>
<name>G0MCN7_CAEBE</name>
<dbReference type="InParanoid" id="G0MCN7"/>
<reference evidence="3" key="1">
    <citation type="submission" date="2011-07" db="EMBL/GenBank/DDBJ databases">
        <authorList>
            <consortium name="Caenorhabditis brenneri Sequencing and Analysis Consortium"/>
            <person name="Wilson R.K."/>
        </authorList>
    </citation>
    <scope>NUCLEOTIDE SEQUENCE [LARGE SCALE GENOMIC DNA]</scope>
    <source>
        <strain evidence="3">PB2801</strain>
    </source>
</reference>